<dbReference type="InterPro" id="IPR010982">
    <property type="entry name" value="Lambda_DNA-bd_dom_sf"/>
</dbReference>
<organism evidence="5 6">
    <name type="scientific">Galbibacter orientalis DSM 19592</name>
    <dbReference type="NCBI Taxonomy" id="926559"/>
    <lineage>
        <taxon>Bacteria</taxon>
        <taxon>Pseudomonadati</taxon>
        <taxon>Bacteroidota</taxon>
        <taxon>Flavobacteriia</taxon>
        <taxon>Flavobacteriales</taxon>
        <taxon>Flavobacteriaceae</taxon>
        <taxon>Galbibacter</taxon>
    </lineage>
</organism>
<reference evidence="5 6" key="1">
    <citation type="submission" date="2012-02" db="EMBL/GenBank/DDBJ databases">
        <title>Improved High-Quality Draft genome of Joostella marina DSM 19592.</title>
        <authorList>
            <consortium name="US DOE Joint Genome Institute (JGI-PGF)"/>
            <person name="Lucas S."/>
            <person name="Copeland A."/>
            <person name="Lapidus A."/>
            <person name="Bruce D."/>
            <person name="Goodwin L."/>
            <person name="Pitluck S."/>
            <person name="Peters L."/>
            <person name="Chertkov O."/>
            <person name="Ovchinnikova G."/>
            <person name="Kyrpides N."/>
            <person name="Mavromatis K."/>
            <person name="Detter J.C."/>
            <person name="Han C."/>
            <person name="Land M."/>
            <person name="Hauser L."/>
            <person name="Markowitz V."/>
            <person name="Cheng J.-F."/>
            <person name="Hugenholtz P."/>
            <person name="Woyke T."/>
            <person name="Wu D."/>
            <person name="Tindall B."/>
            <person name="Brambilla E."/>
            <person name="Klenk H.-P."/>
            <person name="Eisen J.A."/>
        </authorList>
    </citation>
    <scope>NUCLEOTIDE SEQUENCE [LARGE SCALE GENOMIC DNA]</scope>
    <source>
        <strain evidence="5 6">DSM 19592</strain>
    </source>
</reference>
<evidence type="ECO:0000256" key="2">
    <source>
        <dbReference type="ARBA" id="ARBA00023125"/>
    </source>
</evidence>
<dbReference type="HOGENOM" id="CLU_037628_6_0_10"/>
<keyword evidence="1" id="KW-0805">Transcription regulation</keyword>
<dbReference type="Gene3D" id="1.10.260.40">
    <property type="entry name" value="lambda repressor-like DNA-binding domains"/>
    <property type="match status" value="1"/>
</dbReference>
<dbReference type="OrthoDB" id="9768806at2"/>
<feature type="domain" description="HTH lacI-type" evidence="4">
    <location>
        <begin position="6"/>
        <end position="60"/>
    </location>
</feature>
<dbReference type="CDD" id="cd06267">
    <property type="entry name" value="PBP1_LacI_sugar_binding-like"/>
    <property type="match status" value="1"/>
</dbReference>
<evidence type="ECO:0000259" key="4">
    <source>
        <dbReference type="PROSITE" id="PS50932"/>
    </source>
</evidence>
<evidence type="ECO:0000313" key="6">
    <source>
        <dbReference type="Proteomes" id="UP000004690"/>
    </source>
</evidence>
<dbReference type="SMART" id="SM00354">
    <property type="entry name" value="HTH_LACI"/>
    <property type="match status" value="1"/>
</dbReference>
<dbReference type="InterPro" id="IPR046335">
    <property type="entry name" value="LacI/GalR-like_sensor"/>
</dbReference>
<dbReference type="Proteomes" id="UP000004690">
    <property type="component" value="Unassembled WGS sequence"/>
</dbReference>
<keyword evidence="3" id="KW-0804">Transcription</keyword>
<accession>I3C3E3</accession>
<dbReference type="Pfam" id="PF13377">
    <property type="entry name" value="Peripla_BP_3"/>
    <property type="match status" value="1"/>
</dbReference>
<dbReference type="PANTHER" id="PTHR30146:SF109">
    <property type="entry name" value="HTH-TYPE TRANSCRIPTIONAL REGULATOR GALS"/>
    <property type="match status" value="1"/>
</dbReference>
<dbReference type="STRING" id="926559.JoomaDRAFT_1117"/>
<dbReference type="RefSeq" id="WP_008611262.1">
    <property type="nucleotide sequence ID" value="NZ_JH651379.1"/>
</dbReference>
<dbReference type="EMBL" id="JH651379">
    <property type="protein sequence ID" value="EIJ38136.1"/>
    <property type="molecule type" value="Genomic_DNA"/>
</dbReference>
<protein>
    <submittedName>
        <fullName evidence="5">Transcriptional regulator</fullName>
    </submittedName>
</protein>
<evidence type="ECO:0000256" key="1">
    <source>
        <dbReference type="ARBA" id="ARBA00023015"/>
    </source>
</evidence>
<dbReference type="Pfam" id="PF00356">
    <property type="entry name" value="LacI"/>
    <property type="match status" value="1"/>
</dbReference>
<dbReference type="AlphaFoldDB" id="I3C3E3"/>
<dbReference type="GO" id="GO:0000976">
    <property type="term" value="F:transcription cis-regulatory region binding"/>
    <property type="evidence" value="ECO:0007669"/>
    <property type="project" value="TreeGrafter"/>
</dbReference>
<dbReference type="InterPro" id="IPR028082">
    <property type="entry name" value="Peripla_BP_I"/>
</dbReference>
<dbReference type="InterPro" id="IPR000843">
    <property type="entry name" value="HTH_LacI"/>
</dbReference>
<keyword evidence="2" id="KW-0238">DNA-binding</keyword>
<dbReference type="PANTHER" id="PTHR30146">
    <property type="entry name" value="LACI-RELATED TRANSCRIPTIONAL REPRESSOR"/>
    <property type="match status" value="1"/>
</dbReference>
<dbReference type="SUPFAM" id="SSF53822">
    <property type="entry name" value="Periplasmic binding protein-like I"/>
    <property type="match status" value="1"/>
</dbReference>
<evidence type="ECO:0000256" key="3">
    <source>
        <dbReference type="ARBA" id="ARBA00023163"/>
    </source>
</evidence>
<evidence type="ECO:0000313" key="5">
    <source>
        <dbReference type="EMBL" id="EIJ38136.1"/>
    </source>
</evidence>
<proteinExistence type="predicted"/>
<gene>
    <name evidence="5" type="ORF">JoomaDRAFT_1117</name>
</gene>
<keyword evidence="6" id="KW-1185">Reference proteome</keyword>
<dbReference type="CDD" id="cd01392">
    <property type="entry name" value="HTH_LacI"/>
    <property type="match status" value="1"/>
</dbReference>
<dbReference type="PROSITE" id="PS50932">
    <property type="entry name" value="HTH_LACI_2"/>
    <property type="match status" value="1"/>
</dbReference>
<dbReference type="Gene3D" id="3.40.50.2300">
    <property type="match status" value="2"/>
</dbReference>
<dbReference type="GO" id="GO:0003700">
    <property type="term" value="F:DNA-binding transcription factor activity"/>
    <property type="evidence" value="ECO:0007669"/>
    <property type="project" value="TreeGrafter"/>
</dbReference>
<dbReference type="eggNOG" id="COG1609">
    <property type="taxonomic scope" value="Bacteria"/>
</dbReference>
<name>I3C3E3_9FLAO</name>
<sequence length="342" mass="38055">MKKNKPTIHEIARLLNIDSSTVSRALNNSNLVTQKTKDKVLKKAKEIGYQRNLLASNLRKSKSNTIGVIVPRISRHFFSSTIAGIEEASYAQGYNVIICQSMEKLEREIKIVNNLISNRVDGILVSVSMETTEDTHLKQFDLSNIPLVFFDRALSEMPNSKVLIDSIKASYDVTQHLIDQGCRKIVHIGGPATLDIYKDRFKGYKQALQENNLPFEENRVYTSALNEQEGRKIIKTLIDLGIEFDGIFSANDLAAIGAIKYLKSVGIKVPQDVAVAGFSNEPISEAIEPSLTTVDQSGYEIGRIACNLLLDRISRTDNESAIAKSVTLSPTLIIRESSKRKK</sequence>
<dbReference type="SUPFAM" id="SSF47413">
    <property type="entry name" value="lambda repressor-like DNA-binding domains"/>
    <property type="match status" value="1"/>
</dbReference>